<dbReference type="Pfam" id="PF00106">
    <property type="entry name" value="adh_short"/>
    <property type="match status" value="1"/>
</dbReference>
<dbReference type="PRINTS" id="PR00080">
    <property type="entry name" value="SDRFAMILY"/>
</dbReference>
<comment type="caution">
    <text evidence="4">The sequence shown here is derived from an EMBL/GenBank/DDBJ whole genome shotgun (WGS) entry which is preliminary data.</text>
</comment>
<dbReference type="SUPFAM" id="SSF51735">
    <property type="entry name" value="NAD(P)-binding Rossmann-fold domains"/>
    <property type="match status" value="1"/>
</dbReference>
<name>A0ABT4A5L6_9BACT</name>
<organism evidence="4 5">
    <name type="scientific">Archangium lansingense</name>
    <dbReference type="NCBI Taxonomy" id="2995310"/>
    <lineage>
        <taxon>Bacteria</taxon>
        <taxon>Pseudomonadati</taxon>
        <taxon>Myxococcota</taxon>
        <taxon>Myxococcia</taxon>
        <taxon>Myxococcales</taxon>
        <taxon>Cystobacterineae</taxon>
        <taxon>Archangiaceae</taxon>
        <taxon>Archangium</taxon>
    </lineage>
</organism>
<evidence type="ECO:0000256" key="2">
    <source>
        <dbReference type="RuleBase" id="RU000363"/>
    </source>
</evidence>
<dbReference type="PANTHER" id="PTHR42879">
    <property type="entry name" value="3-OXOACYL-(ACYL-CARRIER-PROTEIN) REDUCTASE"/>
    <property type="match status" value="1"/>
</dbReference>
<dbReference type="InterPro" id="IPR036291">
    <property type="entry name" value="NAD(P)-bd_dom_sf"/>
</dbReference>
<proteinExistence type="inferred from homology"/>
<sequence>MSGPLQGRVALVTGASRGVGAAIARSLAEAGADLVLTSTQQGGVHEAAEAAERLGRRVLRLHGDVSRREDVDAWTAEVKSVFGRVDVLINNAGIVVRRPVAEMSDDDFDRVLAVNLSGPFYLVRRLLPGMVERGWGRIVNVSSISGTLGSPRTCGYNASKWGLNGLTKSLAEELKGTGVTVTAVLPGSIDTDMLKGSGFDPAMTADEVARLVRFLCVEAPPAMTGSLVEMFG</sequence>
<dbReference type="CDD" id="cd05233">
    <property type="entry name" value="SDR_c"/>
    <property type="match status" value="1"/>
</dbReference>
<dbReference type="SMART" id="SM00822">
    <property type="entry name" value="PKS_KR"/>
    <property type="match status" value="1"/>
</dbReference>
<dbReference type="PRINTS" id="PR00081">
    <property type="entry name" value="GDHRDH"/>
</dbReference>
<gene>
    <name evidence="4" type="ORF">OV287_20870</name>
</gene>
<dbReference type="InterPro" id="IPR002347">
    <property type="entry name" value="SDR_fam"/>
</dbReference>
<dbReference type="PROSITE" id="PS00061">
    <property type="entry name" value="ADH_SHORT"/>
    <property type="match status" value="1"/>
</dbReference>
<evidence type="ECO:0000313" key="5">
    <source>
        <dbReference type="Proteomes" id="UP001207654"/>
    </source>
</evidence>
<dbReference type="RefSeq" id="WP_267535794.1">
    <property type="nucleotide sequence ID" value="NZ_JAPNKA010000001.1"/>
</dbReference>
<dbReference type="Proteomes" id="UP001207654">
    <property type="component" value="Unassembled WGS sequence"/>
</dbReference>
<evidence type="ECO:0000313" key="4">
    <source>
        <dbReference type="EMBL" id="MCY1076937.1"/>
    </source>
</evidence>
<accession>A0ABT4A5L6</accession>
<evidence type="ECO:0000256" key="1">
    <source>
        <dbReference type="ARBA" id="ARBA00006484"/>
    </source>
</evidence>
<protein>
    <submittedName>
        <fullName evidence="4">SDR family NAD(P)-dependent oxidoreductase</fullName>
    </submittedName>
</protein>
<reference evidence="4 5" key="1">
    <citation type="submission" date="2022-11" db="EMBL/GenBank/DDBJ databases">
        <title>Minimal conservation of predation-associated metabolite biosynthetic gene clusters underscores biosynthetic potential of Myxococcota including descriptions for ten novel species: Archangium lansinium sp. nov., Myxococcus landrumus sp. nov., Nannocystis bai.</title>
        <authorList>
            <person name="Ahearne A."/>
            <person name="Stevens C."/>
            <person name="Phillips K."/>
        </authorList>
    </citation>
    <scope>NUCLEOTIDE SEQUENCE [LARGE SCALE GENOMIC DNA]</scope>
    <source>
        <strain evidence="4 5">MIWBW</strain>
    </source>
</reference>
<evidence type="ECO:0000259" key="3">
    <source>
        <dbReference type="SMART" id="SM00822"/>
    </source>
</evidence>
<keyword evidence="5" id="KW-1185">Reference proteome</keyword>
<comment type="similarity">
    <text evidence="1 2">Belongs to the short-chain dehydrogenases/reductases (SDR) family.</text>
</comment>
<dbReference type="Gene3D" id="3.40.50.720">
    <property type="entry name" value="NAD(P)-binding Rossmann-like Domain"/>
    <property type="match status" value="1"/>
</dbReference>
<feature type="domain" description="Ketoreductase" evidence="3">
    <location>
        <begin position="8"/>
        <end position="192"/>
    </location>
</feature>
<dbReference type="EMBL" id="JAPNKA010000001">
    <property type="protein sequence ID" value="MCY1076937.1"/>
    <property type="molecule type" value="Genomic_DNA"/>
</dbReference>
<dbReference type="PANTHER" id="PTHR42879:SF2">
    <property type="entry name" value="3-OXOACYL-[ACYL-CARRIER-PROTEIN] REDUCTASE FABG"/>
    <property type="match status" value="1"/>
</dbReference>
<dbReference type="InterPro" id="IPR050259">
    <property type="entry name" value="SDR"/>
</dbReference>
<dbReference type="InterPro" id="IPR057326">
    <property type="entry name" value="KR_dom"/>
</dbReference>
<dbReference type="InterPro" id="IPR020904">
    <property type="entry name" value="Sc_DH/Rdtase_CS"/>
</dbReference>